<feature type="transmembrane region" description="Helical" evidence="2">
    <location>
        <begin position="40"/>
        <end position="58"/>
    </location>
</feature>
<dbReference type="PANTHER" id="PTHR23028:SF53">
    <property type="entry name" value="ACYL_TRANSF_3 DOMAIN-CONTAINING PROTEIN"/>
    <property type="match status" value="1"/>
</dbReference>
<feature type="transmembrane region" description="Helical" evidence="2">
    <location>
        <begin position="79"/>
        <end position="98"/>
    </location>
</feature>
<feature type="domain" description="Acyltransferase 3" evidence="3">
    <location>
        <begin position="45"/>
        <end position="341"/>
    </location>
</feature>
<feature type="transmembrane region" description="Helical" evidence="2">
    <location>
        <begin position="255"/>
        <end position="273"/>
    </location>
</feature>
<comment type="caution">
    <text evidence="4">The sequence shown here is derived from an EMBL/GenBank/DDBJ whole genome shotgun (WGS) entry which is preliminary data.</text>
</comment>
<keyword evidence="2" id="KW-0812">Transmembrane</keyword>
<evidence type="ECO:0000256" key="1">
    <source>
        <dbReference type="SAM" id="MobiDB-lite"/>
    </source>
</evidence>
<dbReference type="Pfam" id="PF01757">
    <property type="entry name" value="Acyl_transf_3"/>
    <property type="match status" value="1"/>
</dbReference>
<feature type="transmembrane region" description="Helical" evidence="2">
    <location>
        <begin position="16"/>
        <end position="34"/>
    </location>
</feature>
<proteinExistence type="predicted"/>
<feature type="transmembrane region" description="Helical" evidence="2">
    <location>
        <begin position="141"/>
        <end position="164"/>
    </location>
</feature>
<reference evidence="4 5" key="1">
    <citation type="submission" date="2020-08" db="EMBL/GenBank/DDBJ databases">
        <title>A Genomic Blueprint of the Chicken Gut Microbiome.</title>
        <authorList>
            <person name="Gilroy R."/>
            <person name="Ravi A."/>
            <person name="Getino M."/>
            <person name="Pursley I."/>
            <person name="Horton D.L."/>
            <person name="Alikhan N.-F."/>
            <person name="Baker D."/>
            <person name="Gharbi K."/>
            <person name="Hall N."/>
            <person name="Watson M."/>
            <person name="Adriaenssens E.M."/>
            <person name="Foster-Nyarko E."/>
            <person name="Jarju S."/>
            <person name="Secka A."/>
            <person name="Antonio M."/>
            <person name="Oren A."/>
            <person name="Chaudhuri R."/>
            <person name="La Ragione R.M."/>
            <person name="Hildebrand F."/>
            <person name="Pallen M.J."/>
        </authorList>
    </citation>
    <scope>NUCLEOTIDE SEQUENCE [LARGE SCALE GENOMIC DNA]</scope>
    <source>
        <strain evidence="4 5">Sa2CUA2</strain>
    </source>
</reference>
<evidence type="ECO:0000256" key="2">
    <source>
        <dbReference type="SAM" id="Phobius"/>
    </source>
</evidence>
<keyword evidence="4" id="KW-0808">Transferase</keyword>
<protein>
    <submittedName>
        <fullName evidence="4">Acyltransferase</fullName>
    </submittedName>
</protein>
<evidence type="ECO:0000313" key="4">
    <source>
        <dbReference type="EMBL" id="MBD7976762.1"/>
    </source>
</evidence>
<sequence length="430" mass="47798">MNAFRPYAENHYREDLPGLRACAVILIVFYQIWIDKEPGGIDAIFVLSGFLMGSVLLRQYAQEESLRPFHFWAGIIKRVAPPTYLVLMTTFLLGPFILSPPEWRAALDDLLLSAVYLENVQLIRNGIEPWHRSLHNPFEHFWAVSMHMQFYLLLPLLMGPVMFLSRIFHVRWPMMLWVILVILGSLAYSVSATHSHPASAYFHTAARLWEFFTGVLLALLVPLLHLGQLGVRIATVAGLSLLVSTGLVISPQAPFPGIAALLPVVATALLIMAGGQRCATVPLSRWLANQHMAYLGNAALAIYLWHWPLLICAQRFFGTASPSLAQGLLVIVATLALGILTVEIVESPFRRIPKAKPWVAFIVGILCFAPVFAAWVGGKHHVLSNEQAARDDAKSFAAPYYSGPSLHPQNNAQSSLSEHSYPKESLRQDK</sequence>
<feature type="transmembrane region" description="Helical" evidence="2">
    <location>
        <begin position="357"/>
        <end position="377"/>
    </location>
</feature>
<evidence type="ECO:0000313" key="5">
    <source>
        <dbReference type="Proteomes" id="UP000611945"/>
    </source>
</evidence>
<keyword evidence="2" id="KW-0472">Membrane</keyword>
<dbReference type="RefSeq" id="WP_251835540.1">
    <property type="nucleotide sequence ID" value="NZ_JACSQG010000002.1"/>
</dbReference>
<feature type="region of interest" description="Disordered" evidence="1">
    <location>
        <begin position="400"/>
        <end position="430"/>
    </location>
</feature>
<accession>A0ABR8TLV4</accession>
<feature type="transmembrane region" description="Helical" evidence="2">
    <location>
        <begin position="323"/>
        <end position="345"/>
    </location>
</feature>
<feature type="transmembrane region" description="Helical" evidence="2">
    <location>
        <begin position="231"/>
        <end position="249"/>
    </location>
</feature>
<dbReference type="PANTHER" id="PTHR23028">
    <property type="entry name" value="ACETYLTRANSFERASE"/>
    <property type="match status" value="1"/>
</dbReference>
<evidence type="ECO:0000259" key="3">
    <source>
        <dbReference type="Pfam" id="PF01757"/>
    </source>
</evidence>
<organism evidence="4 5">
    <name type="scientific">Serpens gallinarum</name>
    <dbReference type="NCBI Taxonomy" id="2763075"/>
    <lineage>
        <taxon>Bacteria</taxon>
        <taxon>Pseudomonadati</taxon>
        <taxon>Pseudomonadota</taxon>
        <taxon>Gammaproteobacteria</taxon>
        <taxon>Pseudomonadales</taxon>
        <taxon>Pseudomonadaceae</taxon>
        <taxon>Pseudomonas</taxon>
    </lineage>
</organism>
<keyword evidence="5" id="KW-1185">Reference proteome</keyword>
<name>A0ABR8TLV4_9PSED</name>
<keyword evidence="4" id="KW-0012">Acyltransferase</keyword>
<feature type="compositionally biased region" description="Basic and acidic residues" evidence="1">
    <location>
        <begin position="420"/>
        <end position="430"/>
    </location>
</feature>
<feature type="transmembrane region" description="Helical" evidence="2">
    <location>
        <begin position="294"/>
        <end position="317"/>
    </location>
</feature>
<dbReference type="GO" id="GO:0016746">
    <property type="term" value="F:acyltransferase activity"/>
    <property type="evidence" value="ECO:0007669"/>
    <property type="project" value="UniProtKB-KW"/>
</dbReference>
<gene>
    <name evidence="4" type="ORF">H9642_06105</name>
</gene>
<dbReference type="InterPro" id="IPR050879">
    <property type="entry name" value="Acyltransferase_3"/>
</dbReference>
<feature type="transmembrane region" description="Helical" evidence="2">
    <location>
        <begin position="206"/>
        <end position="224"/>
    </location>
</feature>
<keyword evidence="2" id="KW-1133">Transmembrane helix</keyword>
<feature type="transmembrane region" description="Helical" evidence="2">
    <location>
        <begin position="176"/>
        <end position="194"/>
    </location>
</feature>
<dbReference type="EMBL" id="JACSQG010000002">
    <property type="protein sequence ID" value="MBD7976762.1"/>
    <property type="molecule type" value="Genomic_DNA"/>
</dbReference>
<feature type="compositionally biased region" description="Polar residues" evidence="1">
    <location>
        <begin position="407"/>
        <end position="418"/>
    </location>
</feature>
<dbReference type="Proteomes" id="UP000611945">
    <property type="component" value="Unassembled WGS sequence"/>
</dbReference>
<dbReference type="InterPro" id="IPR002656">
    <property type="entry name" value="Acyl_transf_3_dom"/>
</dbReference>